<organism evidence="1 2">
    <name type="scientific">Anas platyrhynchos</name>
    <name type="common">Mallard</name>
    <name type="synonym">Anas boschas</name>
    <dbReference type="NCBI Taxonomy" id="8839"/>
    <lineage>
        <taxon>Eukaryota</taxon>
        <taxon>Metazoa</taxon>
        <taxon>Chordata</taxon>
        <taxon>Craniata</taxon>
        <taxon>Vertebrata</taxon>
        <taxon>Euteleostomi</taxon>
        <taxon>Archelosauria</taxon>
        <taxon>Archosauria</taxon>
        <taxon>Dinosauria</taxon>
        <taxon>Saurischia</taxon>
        <taxon>Theropoda</taxon>
        <taxon>Coelurosauria</taxon>
        <taxon>Aves</taxon>
        <taxon>Neognathae</taxon>
        <taxon>Galloanserae</taxon>
        <taxon>Anseriformes</taxon>
        <taxon>Anatidae</taxon>
        <taxon>Anatinae</taxon>
        <taxon>Anas</taxon>
    </lineage>
</organism>
<dbReference type="AlphaFoldDB" id="R0JF83"/>
<protein>
    <submittedName>
        <fullName evidence="1">Uncharacterized protein</fullName>
    </submittedName>
</protein>
<dbReference type="Proteomes" id="UP000296049">
    <property type="component" value="Unassembled WGS sequence"/>
</dbReference>
<proteinExistence type="predicted"/>
<evidence type="ECO:0000313" key="1">
    <source>
        <dbReference type="EMBL" id="EOA95646.1"/>
    </source>
</evidence>
<reference evidence="2" key="1">
    <citation type="journal article" date="2013" name="Nat. Genet.">
        <title>The duck genome and transcriptome provide insight into an avian influenza virus reservoir species.</title>
        <authorList>
            <person name="Huang Y."/>
            <person name="Li Y."/>
            <person name="Burt D.W."/>
            <person name="Chen H."/>
            <person name="Zhang Y."/>
            <person name="Qian W."/>
            <person name="Kim H."/>
            <person name="Gan S."/>
            <person name="Zhao Y."/>
            <person name="Li J."/>
            <person name="Yi K."/>
            <person name="Feng H."/>
            <person name="Zhu P."/>
            <person name="Li B."/>
            <person name="Liu Q."/>
            <person name="Fairley S."/>
            <person name="Magor K.E."/>
            <person name="Du Z."/>
            <person name="Hu X."/>
            <person name="Goodman L."/>
            <person name="Tafer H."/>
            <person name="Vignal A."/>
            <person name="Lee T."/>
            <person name="Kim K.W."/>
            <person name="Sheng Z."/>
            <person name="An Y."/>
            <person name="Searle S."/>
            <person name="Herrero J."/>
            <person name="Groenen M.A."/>
            <person name="Crooijmans R.P."/>
            <person name="Faraut T."/>
            <person name="Cai Q."/>
            <person name="Webster R.G."/>
            <person name="Aldridge J.R."/>
            <person name="Warren W.C."/>
            <person name="Bartschat S."/>
            <person name="Kehr S."/>
            <person name="Marz M."/>
            <person name="Stadler P.F."/>
            <person name="Smith J."/>
            <person name="Kraus R.H."/>
            <person name="Zhao Y."/>
            <person name="Ren L."/>
            <person name="Fei J."/>
            <person name="Morisson M."/>
            <person name="Kaiser P."/>
            <person name="Griffin D.K."/>
            <person name="Rao M."/>
            <person name="Pitel F."/>
            <person name="Wang J."/>
            <person name="Li N."/>
        </authorList>
    </citation>
    <scope>NUCLEOTIDE SEQUENCE [LARGE SCALE GENOMIC DNA]</scope>
</reference>
<evidence type="ECO:0000313" key="2">
    <source>
        <dbReference type="Proteomes" id="UP000296049"/>
    </source>
</evidence>
<dbReference type="EMBL" id="KB744214">
    <property type="protein sequence ID" value="EOA95646.1"/>
    <property type="molecule type" value="Genomic_DNA"/>
</dbReference>
<gene>
    <name evidence="1" type="ORF">Anapl_14483</name>
</gene>
<keyword evidence="2" id="KW-1185">Reference proteome</keyword>
<accession>R0JF83</accession>
<name>R0JF83_ANAPL</name>
<sequence>MRTSNWEKEEKVRLELGHLVEQVRQKRHPAYQQYPTNLRQKMNQRPLSELETNRKVGYACCKTVTASKYWTLPDCTVHRSANTLPCMLPFAAKTKTKWDLISRSVKLASFTKDNFPLKYFTTELFLAIPVLSHDVTNTQESRTAALECHCPKRSMIPLSYALDLLVSSLLYESSLGILSRGLATFRSYPGDEVQ</sequence>